<dbReference type="PROSITE" id="PS51257">
    <property type="entry name" value="PROKAR_LIPOPROTEIN"/>
    <property type="match status" value="1"/>
</dbReference>
<feature type="chain" id="PRO_5039701717" description="Tetratricopeptide repeat protein" evidence="1">
    <location>
        <begin position="23"/>
        <end position="204"/>
    </location>
</feature>
<name>A0A9E9LYA4_9BURK</name>
<dbReference type="KEGG" id="ovb:NB640_07420"/>
<dbReference type="SUPFAM" id="SSF48452">
    <property type="entry name" value="TPR-like"/>
    <property type="match status" value="1"/>
</dbReference>
<protein>
    <recommendedName>
        <fullName evidence="4">Tetratricopeptide repeat protein</fullName>
    </recommendedName>
</protein>
<dbReference type="RefSeq" id="WP_269308107.1">
    <property type="nucleotide sequence ID" value="NZ_CP098242.1"/>
</dbReference>
<evidence type="ECO:0008006" key="4">
    <source>
        <dbReference type="Google" id="ProtNLM"/>
    </source>
</evidence>
<proteinExistence type="predicted"/>
<evidence type="ECO:0000313" key="2">
    <source>
        <dbReference type="EMBL" id="WAW09113.1"/>
    </source>
</evidence>
<dbReference type="Gene3D" id="1.25.40.10">
    <property type="entry name" value="Tetratricopeptide repeat domain"/>
    <property type="match status" value="1"/>
</dbReference>
<dbReference type="AlphaFoldDB" id="A0A9E9LYA4"/>
<gene>
    <name evidence="2" type="ORF">NB640_07420</name>
</gene>
<keyword evidence="3" id="KW-1185">Reference proteome</keyword>
<accession>A0A9E9LYA4</accession>
<organism evidence="2 3">
    <name type="scientific">Oxalobacter vibrioformis</name>
    <dbReference type="NCBI Taxonomy" id="933080"/>
    <lineage>
        <taxon>Bacteria</taxon>
        <taxon>Pseudomonadati</taxon>
        <taxon>Pseudomonadota</taxon>
        <taxon>Betaproteobacteria</taxon>
        <taxon>Burkholderiales</taxon>
        <taxon>Oxalobacteraceae</taxon>
        <taxon>Oxalobacter</taxon>
    </lineage>
</organism>
<dbReference type="EMBL" id="CP098242">
    <property type="protein sequence ID" value="WAW09113.1"/>
    <property type="molecule type" value="Genomic_DNA"/>
</dbReference>
<feature type="signal peptide" evidence="1">
    <location>
        <begin position="1"/>
        <end position="22"/>
    </location>
</feature>
<keyword evidence="1" id="KW-0732">Signal</keyword>
<evidence type="ECO:0000313" key="3">
    <source>
        <dbReference type="Proteomes" id="UP001156215"/>
    </source>
</evidence>
<evidence type="ECO:0000256" key="1">
    <source>
        <dbReference type="SAM" id="SignalP"/>
    </source>
</evidence>
<dbReference type="Proteomes" id="UP001156215">
    <property type="component" value="Chromosome"/>
</dbReference>
<sequence length="204" mass="22979">MKKTATSLVLFLSVFLSSCVYVSFPESSDPAVKLEEANRYMVQGQPLPAERLIMEAMRIYETENNPEGLGNAYRDFGTLLRSNAVTQRDETYREAGFLDNSITYDNRHEKSNEYMDRAIAQYNEAASRYQNQGRYDLLSTLYYTQAGVYLLQNNNTMACSAYDQSRAAYAESAVRNSSNQPLIPRGYSSFHDAITAAKSQAGCQ</sequence>
<reference evidence="2" key="1">
    <citation type="journal article" date="2022" name="Front. Microbiol.">
        <title>New perspectives on an old grouping: The genomic and phenotypic variability of Oxalobacter formigenes and the implications for calcium oxalate stone prevention.</title>
        <authorList>
            <person name="Chmiel J.A."/>
            <person name="Carr C."/>
            <person name="Stuivenberg G.A."/>
            <person name="Venema R."/>
            <person name="Chanyi R.M."/>
            <person name="Al K.F."/>
            <person name="Giguere D."/>
            <person name="Say H."/>
            <person name="Akouris P.P."/>
            <person name="Dominguez Romero S.A."/>
            <person name="Kwong A."/>
            <person name="Tai V."/>
            <person name="Koval S.F."/>
            <person name="Razvi H."/>
            <person name="Bjazevic J."/>
            <person name="Burton J.P."/>
        </authorList>
    </citation>
    <scope>NUCLEOTIDE SEQUENCE</scope>
    <source>
        <strain evidence="2">WoOx3</strain>
    </source>
</reference>
<dbReference type="InterPro" id="IPR011990">
    <property type="entry name" value="TPR-like_helical_dom_sf"/>
</dbReference>